<evidence type="ECO:0000256" key="6">
    <source>
        <dbReference type="ARBA" id="ARBA00023015"/>
    </source>
</evidence>
<dbReference type="Pfam" id="PF01726">
    <property type="entry name" value="LexA_DNA_bind"/>
    <property type="match status" value="1"/>
</dbReference>
<evidence type="ECO:0000256" key="3">
    <source>
        <dbReference type="ARBA" id="ARBA00022763"/>
    </source>
</evidence>
<organism evidence="12">
    <name type="scientific">uncultured Caudovirales phage</name>
    <dbReference type="NCBI Taxonomy" id="2100421"/>
    <lineage>
        <taxon>Viruses</taxon>
        <taxon>Duplodnaviria</taxon>
        <taxon>Heunggongvirae</taxon>
        <taxon>Uroviricota</taxon>
        <taxon>Caudoviricetes</taxon>
        <taxon>Peduoviridae</taxon>
        <taxon>Maltschvirus</taxon>
        <taxon>Maltschvirus maltsch</taxon>
    </lineage>
</organism>
<accession>A0A6J5N588</accession>
<keyword evidence="6" id="KW-0805">Transcription regulation</keyword>
<feature type="domain" description="LexA repressor DNA-binding" evidence="11">
    <location>
        <begin position="6"/>
        <end position="69"/>
    </location>
</feature>
<evidence type="ECO:0000259" key="11">
    <source>
        <dbReference type="Pfam" id="PF01726"/>
    </source>
</evidence>
<gene>
    <name evidence="12" type="ORF">UFOVP650_25</name>
</gene>
<dbReference type="PANTHER" id="PTHR33516">
    <property type="entry name" value="LEXA REPRESSOR"/>
    <property type="match status" value="1"/>
</dbReference>
<dbReference type="GO" id="GO:0006508">
    <property type="term" value="P:proteolysis"/>
    <property type="evidence" value="ECO:0007669"/>
    <property type="project" value="InterPro"/>
</dbReference>
<dbReference type="GO" id="GO:0006260">
    <property type="term" value="P:DNA replication"/>
    <property type="evidence" value="ECO:0007669"/>
    <property type="project" value="UniProtKB-KW"/>
</dbReference>
<keyword evidence="10" id="KW-0742">SOS response</keyword>
<dbReference type="InterPro" id="IPR036390">
    <property type="entry name" value="WH_DNA-bd_sf"/>
</dbReference>
<dbReference type="GO" id="GO:0003677">
    <property type="term" value="F:DNA binding"/>
    <property type="evidence" value="ECO:0007669"/>
    <property type="project" value="UniProtKB-KW"/>
</dbReference>
<proteinExistence type="predicted"/>
<evidence type="ECO:0000256" key="4">
    <source>
        <dbReference type="ARBA" id="ARBA00022801"/>
    </source>
</evidence>
<keyword evidence="1" id="KW-0678">Repressor</keyword>
<dbReference type="Gene3D" id="1.10.10.10">
    <property type="entry name" value="Winged helix-like DNA-binding domain superfamily/Winged helix DNA-binding domain"/>
    <property type="match status" value="1"/>
</dbReference>
<dbReference type="GO" id="GO:0009432">
    <property type="term" value="P:SOS response"/>
    <property type="evidence" value="ECO:0007669"/>
    <property type="project" value="UniProtKB-KW"/>
</dbReference>
<evidence type="ECO:0000256" key="2">
    <source>
        <dbReference type="ARBA" id="ARBA00022705"/>
    </source>
</evidence>
<dbReference type="SUPFAM" id="SSF46785">
    <property type="entry name" value="Winged helix' DNA-binding domain"/>
    <property type="match status" value="1"/>
</dbReference>
<keyword evidence="9" id="KW-0234">DNA repair</keyword>
<keyword evidence="5" id="KW-0068">Autocatalytic cleavage</keyword>
<keyword evidence="8" id="KW-0804">Transcription</keyword>
<sequence length="152" mass="16679">MPRDHSQLTARQAQCLAAIQDSITKRGFPPTLREIGDSIGIRSTNGVSDHLVALERKGYIVRSEMKSRGIVLVEATPVATLGDAVRWWTWDEPPATGSLIVARGYFEPWRPTLALSGAVRRGSYLYVLANATPEMQATLKGLGFKEWASSPL</sequence>
<name>A0A6J5N588_9CAUD</name>
<dbReference type="EMBL" id="LR796623">
    <property type="protein sequence ID" value="CAB4154680.1"/>
    <property type="molecule type" value="Genomic_DNA"/>
</dbReference>
<keyword evidence="2" id="KW-0235">DNA replication</keyword>
<protein>
    <submittedName>
        <fullName evidence="12">LexA repressor, DNA-binding domain containing protein</fullName>
    </submittedName>
</protein>
<evidence type="ECO:0000256" key="1">
    <source>
        <dbReference type="ARBA" id="ARBA00022491"/>
    </source>
</evidence>
<evidence type="ECO:0000256" key="8">
    <source>
        <dbReference type="ARBA" id="ARBA00023163"/>
    </source>
</evidence>
<evidence type="ECO:0000256" key="9">
    <source>
        <dbReference type="ARBA" id="ARBA00023204"/>
    </source>
</evidence>
<dbReference type="InterPro" id="IPR036388">
    <property type="entry name" value="WH-like_DNA-bd_sf"/>
</dbReference>
<evidence type="ECO:0000256" key="7">
    <source>
        <dbReference type="ARBA" id="ARBA00023125"/>
    </source>
</evidence>
<evidence type="ECO:0000256" key="5">
    <source>
        <dbReference type="ARBA" id="ARBA00022813"/>
    </source>
</evidence>
<evidence type="ECO:0000256" key="10">
    <source>
        <dbReference type="ARBA" id="ARBA00023236"/>
    </source>
</evidence>
<reference evidence="12" key="1">
    <citation type="submission" date="2020-04" db="EMBL/GenBank/DDBJ databases">
        <authorList>
            <person name="Chiriac C."/>
            <person name="Salcher M."/>
            <person name="Ghai R."/>
            <person name="Kavagutti S V."/>
        </authorList>
    </citation>
    <scope>NUCLEOTIDE SEQUENCE</scope>
</reference>
<dbReference type="FunFam" id="1.10.10.10:FF:000009">
    <property type="entry name" value="LexA repressor"/>
    <property type="match status" value="1"/>
</dbReference>
<dbReference type="InterPro" id="IPR050077">
    <property type="entry name" value="LexA_repressor"/>
</dbReference>
<keyword evidence="7 12" id="KW-0238">DNA-binding</keyword>
<evidence type="ECO:0000313" key="12">
    <source>
        <dbReference type="EMBL" id="CAB4154680.1"/>
    </source>
</evidence>
<dbReference type="GO" id="GO:0006281">
    <property type="term" value="P:DNA repair"/>
    <property type="evidence" value="ECO:0007669"/>
    <property type="project" value="UniProtKB-KW"/>
</dbReference>
<keyword evidence="3" id="KW-0227">DNA damage</keyword>
<dbReference type="PANTHER" id="PTHR33516:SF2">
    <property type="entry name" value="LEXA REPRESSOR-RELATED"/>
    <property type="match status" value="1"/>
</dbReference>
<keyword evidence="4" id="KW-0378">Hydrolase</keyword>
<dbReference type="InterPro" id="IPR006199">
    <property type="entry name" value="LexA_DNA-bd_dom"/>
</dbReference>
<dbReference type="GO" id="GO:0004252">
    <property type="term" value="F:serine-type endopeptidase activity"/>
    <property type="evidence" value="ECO:0007669"/>
    <property type="project" value="InterPro"/>
</dbReference>